<keyword evidence="2" id="KW-1185">Reference proteome</keyword>
<comment type="caution">
    <text evidence="1">The sequence shown here is derived from an EMBL/GenBank/DDBJ whole genome shotgun (WGS) entry which is preliminary data.</text>
</comment>
<evidence type="ECO:0000313" key="2">
    <source>
        <dbReference type="Proteomes" id="UP001279734"/>
    </source>
</evidence>
<sequence length="471" mass="51753">MLDSNAASMEHMQYARICIEVVEVKYHWKLPRCANCKKTSHNATQCKPKRISKTTGGAKPASPPMLAPLYKTLNSGANPLVVSVFSSCLSDPATAPREASFVLMDHKLPDGDQEGFELDPSTANGYPATAHLFADADNHHFLAGNPIHASTLAEVVHATHFSSEEPSVYSADFCDSTPNFIIKLSCKYAQDDFGTLAAEPQGCSHDGPDPVSQRGSLDSVSFGRLGVLTGLPCPVCCYPKKSTPTGRWHIARYVASPKSAKLLYKGNEMQKSEIFVFGLRSRKRAEMQSNEISAFGRDICNVLRCKWLRSCREDRGLYLLPCFGFIRDAKEQCRRTEFIEGRGGSITVQGLFMLMALESETNGRDHWPNCGFCWFAANAGIIDRPKDLPSLHLPGIKKWQDGFLAGQRVDLQNGAKKGAMTGQVENIPAPPPPRSRYGQTGLNLTDTACWVDWFPDGRQMGEGVGWNKCPG</sequence>
<reference evidence="1" key="1">
    <citation type="submission" date="2023-05" db="EMBL/GenBank/DDBJ databases">
        <title>Nepenthes gracilis genome sequencing.</title>
        <authorList>
            <person name="Fukushima K."/>
        </authorList>
    </citation>
    <scope>NUCLEOTIDE SEQUENCE</scope>
    <source>
        <strain evidence="1">SING2019-196</strain>
    </source>
</reference>
<dbReference type="EMBL" id="BSYO01000018">
    <property type="protein sequence ID" value="GMH17752.1"/>
    <property type="molecule type" value="Genomic_DNA"/>
</dbReference>
<protein>
    <submittedName>
        <fullName evidence="1">Uncharacterized protein</fullName>
    </submittedName>
</protein>
<accession>A0AAD3SVC0</accession>
<dbReference type="AlphaFoldDB" id="A0AAD3SVC0"/>
<proteinExistence type="predicted"/>
<gene>
    <name evidence="1" type="ORF">Nepgr_019593</name>
</gene>
<evidence type="ECO:0000313" key="1">
    <source>
        <dbReference type="EMBL" id="GMH17752.1"/>
    </source>
</evidence>
<organism evidence="1 2">
    <name type="scientific">Nepenthes gracilis</name>
    <name type="common">Slender pitcher plant</name>
    <dbReference type="NCBI Taxonomy" id="150966"/>
    <lineage>
        <taxon>Eukaryota</taxon>
        <taxon>Viridiplantae</taxon>
        <taxon>Streptophyta</taxon>
        <taxon>Embryophyta</taxon>
        <taxon>Tracheophyta</taxon>
        <taxon>Spermatophyta</taxon>
        <taxon>Magnoliopsida</taxon>
        <taxon>eudicotyledons</taxon>
        <taxon>Gunneridae</taxon>
        <taxon>Pentapetalae</taxon>
        <taxon>Caryophyllales</taxon>
        <taxon>Nepenthaceae</taxon>
        <taxon>Nepenthes</taxon>
    </lineage>
</organism>
<name>A0AAD3SVC0_NEPGR</name>
<dbReference type="Proteomes" id="UP001279734">
    <property type="component" value="Unassembled WGS sequence"/>
</dbReference>